<evidence type="ECO:0008006" key="5">
    <source>
        <dbReference type="Google" id="ProtNLM"/>
    </source>
</evidence>
<dbReference type="PROSITE" id="PS51257">
    <property type="entry name" value="PROKAR_LIPOPROTEIN"/>
    <property type="match status" value="1"/>
</dbReference>
<organism evidence="3 4">
    <name type="scientific">Parahalioglobus pacificus</name>
    <dbReference type="NCBI Taxonomy" id="930806"/>
    <lineage>
        <taxon>Bacteria</taxon>
        <taxon>Pseudomonadati</taxon>
        <taxon>Pseudomonadota</taxon>
        <taxon>Gammaproteobacteria</taxon>
        <taxon>Cellvibrionales</taxon>
        <taxon>Halieaceae</taxon>
        <taxon>Parahalioglobus</taxon>
    </lineage>
</organism>
<dbReference type="AlphaFoldDB" id="A0A918XIJ1"/>
<accession>A0A918XIJ1</accession>
<name>A0A918XIJ1_9GAMM</name>
<evidence type="ECO:0000256" key="2">
    <source>
        <dbReference type="SAM" id="SignalP"/>
    </source>
</evidence>
<keyword evidence="1 2" id="KW-0732">Signal</keyword>
<reference evidence="3" key="1">
    <citation type="journal article" date="2014" name="Int. J. Syst. Evol. Microbiol.">
        <title>Complete genome sequence of Corynebacterium casei LMG S-19264T (=DSM 44701T), isolated from a smear-ripened cheese.</title>
        <authorList>
            <consortium name="US DOE Joint Genome Institute (JGI-PGF)"/>
            <person name="Walter F."/>
            <person name="Albersmeier A."/>
            <person name="Kalinowski J."/>
            <person name="Ruckert C."/>
        </authorList>
    </citation>
    <scope>NUCLEOTIDE SEQUENCE</scope>
    <source>
        <strain evidence="3">KCTC 23430</strain>
    </source>
</reference>
<gene>
    <name evidence="3" type="ORF">GCM10007053_16240</name>
</gene>
<feature type="signal peptide" evidence="2">
    <location>
        <begin position="1"/>
        <end position="23"/>
    </location>
</feature>
<dbReference type="Gene3D" id="3.30.1450.10">
    <property type="match status" value="1"/>
</dbReference>
<dbReference type="InterPro" id="IPR021534">
    <property type="entry name" value="DUF3192"/>
</dbReference>
<protein>
    <recommendedName>
        <fullName evidence="5">DUF3192 domain-containing protein</fullName>
    </recommendedName>
</protein>
<proteinExistence type="predicted"/>
<keyword evidence="4" id="KW-1185">Reference proteome</keyword>
<comment type="caution">
    <text evidence="3">The sequence shown here is derived from an EMBL/GenBank/DDBJ whole genome shotgun (WGS) entry which is preliminary data.</text>
</comment>
<dbReference type="Pfam" id="PF11399">
    <property type="entry name" value="DUF3192"/>
    <property type="match status" value="1"/>
</dbReference>
<dbReference type="InterPro" id="IPR037873">
    <property type="entry name" value="BamE-like"/>
</dbReference>
<dbReference type="RefSeq" id="WP_189476989.1">
    <property type="nucleotide sequence ID" value="NZ_BMYM01000001.1"/>
</dbReference>
<dbReference type="EMBL" id="BMYM01000001">
    <property type="protein sequence ID" value="GHD32283.1"/>
    <property type="molecule type" value="Genomic_DNA"/>
</dbReference>
<reference evidence="3" key="2">
    <citation type="submission" date="2020-09" db="EMBL/GenBank/DDBJ databases">
        <authorList>
            <person name="Sun Q."/>
            <person name="Kim S."/>
        </authorList>
    </citation>
    <scope>NUCLEOTIDE SEQUENCE</scope>
    <source>
        <strain evidence="3">KCTC 23430</strain>
    </source>
</reference>
<dbReference type="Proteomes" id="UP000644693">
    <property type="component" value="Unassembled WGS sequence"/>
</dbReference>
<sequence length="120" mass="13762">MNVFYRLCLVASLSLLATGCVFIDGKHVNKDDWWDTQRDNREAISRLEIGMEREAVINRLGAPDDSEAFNTDDGKEVRILFYRTNHKHSDGETTRDETTPLVFQDDVLTGWGHSVYEAVR</sequence>
<evidence type="ECO:0000313" key="3">
    <source>
        <dbReference type="EMBL" id="GHD32283.1"/>
    </source>
</evidence>
<evidence type="ECO:0000256" key="1">
    <source>
        <dbReference type="ARBA" id="ARBA00022729"/>
    </source>
</evidence>
<feature type="chain" id="PRO_5036768597" description="DUF3192 domain-containing protein" evidence="2">
    <location>
        <begin position="24"/>
        <end position="120"/>
    </location>
</feature>
<evidence type="ECO:0000313" key="4">
    <source>
        <dbReference type="Proteomes" id="UP000644693"/>
    </source>
</evidence>